<feature type="region of interest" description="Disordered" evidence="1">
    <location>
        <begin position="40"/>
        <end position="112"/>
    </location>
</feature>
<dbReference type="Pfam" id="PF09538">
    <property type="entry name" value="FYDLN_acid"/>
    <property type="match status" value="1"/>
</dbReference>
<dbReference type="AlphaFoldDB" id="A0A3B1BML4"/>
<feature type="compositionally biased region" description="Basic and acidic residues" evidence="1">
    <location>
        <begin position="67"/>
        <end position="76"/>
    </location>
</feature>
<dbReference type="EMBL" id="UOGC01000091">
    <property type="protein sequence ID" value="VAX19606.1"/>
    <property type="molecule type" value="Genomic_DNA"/>
</dbReference>
<dbReference type="InterPro" id="IPR012644">
    <property type="entry name" value="CHP02300_FYDLN_acid"/>
</dbReference>
<evidence type="ECO:0000313" key="2">
    <source>
        <dbReference type="EMBL" id="VAX19606.1"/>
    </source>
</evidence>
<evidence type="ECO:0000256" key="1">
    <source>
        <dbReference type="SAM" id="MobiDB-lite"/>
    </source>
</evidence>
<reference evidence="2" key="1">
    <citation type="submission" date="2018-06" db="EMBL/GenBank/DDBJ databases">
        <authorList>
            <person name="Zhirakovskaya E."/>
        </authorList>
    </citation>
    <scope>NUCLEOTIDE SEQUENCE</scope>
</reference>
<gene>
    <name evidence="2" type="ORF">MNBD_NITROSPINAE01-202</name>
</gene>
<name>A0A3B1BML4_9ZZZZ</name>
<protein>
    <recommendedName>
        <fullName evidence="3">TIGR02300 family protein</fullName>
    </recommendedName>
</protein>
<accession>A0A3B1BML4</accession>
<evidence type="ECO:0008006" key="3">
    <source>
        <dbReference type="Google" id="ProtNLM"/>
    </source>
</evidence>
<organism evidence="2">
    <name type="scientific">hydrothermal vent metagenome</name>
    <dbReference type="NCBI Taxonomy" id="652676"/>
    <lineage>
        <taxon>unclassified sequences</taxon>
        <taxon>metagenomes</taxon>
        <taxon>ecological metagenomes</taxon>
    </lineage>
</organism>
<proteinExistence type="predicted"/>
<sequence length="112" mass="12543">MPHPKFGNRYTCFQCGAKFYDMKKEKPICPKCEANQLKAPKKSSVTKAPKRQPVVEEFDTEDTPSTTDDHEEKEVDISENLSDFPVAGTGESFENNVSNPLAVDDLPDEEGF</sequence>